<dbReference type="SUPFAM" id="SSF46689">
    <property type="entry name" value="Homeodomain-like"/>
    <property type="match status" value="1"/>
</dbReference>
<dbReference type="PANTHER" id="PTHR37812">
    <property type="entry name" value="MU-LIKE PROPHAGE FLUMU PROTEIN C"/>
    <property type="match status" value="1"/>
</dbReference>
<proteinExistence type="predicted"/>
<accession>A0A3G9J732</accession>
<dbReference type="NCBIfam" id="NF040785">
    <property type="entry name" value="CD3324_fam"/>
    <property type="match status" value="1"/>
</dbReference>
<dbReference type="Proteomes" id="UP000275368">
    <property type="component" value="Chromosome"/>
</dbReference>
<reference evidence="1 2" key="1">
    <citation type="submission" date="2018-11" db="EMBL/GenBank/DDBJ databases">
        <title>Complete genome sequence of Paenibacillus baekrokdamisoli strain KCTC 33723.</title>
        <authorList>
            <person name="Kang S.W."/>
            <person name="Lee K.C."/>
            <person name="Kim K.K."/>
            <person name="Kim J.S."/>
            <person name="Kim D.S."/>
            <person name="Ko S.H."/>
            <person name="Yang S.H."/>
            <person name="Lee J.S."/>
        </authorList>
    </citation>
    <scope>NUCLEOTIDE SEQUENCE [LARGE SCALE GENOMIC DNA]</scope>
    <source>
        <strain evidence="1 2">KCTC 33723</strain>
    </source>
</reference>
<evidence type="ECO:0000313" key="1">
    <source>
        <dbReference type="EMBL" id="BBH24125.1"/>
    </source>
</evidence>
<dbReference type="InterPro" id="IPR049739">
    <property type="entry name" value="YraL-like"/>
</dbReference>
<dbReference type="PANTHER" id="PTHR37812:SF1">
    <property type="entry name" value="MU-LIKE PROPHAGE FLUMU PROTEIN C"/>
    <property type="match status" value="1"/>
</dbReference>
<gene>
    <name evidence="1" type="ORF">Back11_54700</name>
</gene>
<keyword evidence="2" id="KW-1185">Reference proteome</keyword>
<evidence type="ECO:0000313" key="2">
    <source>
        <dbReference type="Proteomes" id="UP000275368"/>
    </source>
</evidence>
<dbReference type="KEGG" id="pbk:Back11_54700"/>
<name>A0A3G9J732_9BACL</name>
<sequence length="87" mass="10219">MKKYRNAKEILPPELVEEIQKYVDGSHIYIPAKDRKAWGTDSGTRHYLDKRNFEMLSYYHSGTDISTLSKMYGLSEERVRSIVYGQK</sequence>
<dbReference type="OrthoDB" id="9800398at2"/>
<dbReference type="InterPro" id="IPR009057">
    <property type="entry name" value="Homeodomain-like_sf"/>
</dbReference>
<dbReference type="EMBL" id="AP019308">
    <property type="protein sequence ID" value="BBH24125.1"/>
    <property type="molecule type" value="Genomic_DNA"/>
</dbReference>
<organism evidence="1 2">
    <name type="scientific">Paenibacillus baekrokdamisoli</name>
    <dbReference type="NCBI Taxonomy" id="1712516"/>
    <lineage>
        <taxon>Bacteria</taxon>
        <taxon>Bacillati</taxon>
        <taxon>Bacillota</taxon>
        <taxon>Bacilli</taxon>
        <taxon>Bacillales</taxon>
        <taxon>Paenibacillaceae</taxon>
        <taxon>Paenibacillus</taxon>
    </lineage>
</organism>
<dbReference type="RefSeq" id="WP_125664129.1">
    <property type="nucleotide sequence ID" value="NZ_AP019308.1"/>
</dbReference>
<dbReference type="AlphaFoldDB" id="A0A3G9J732"/>
<dbReference type="InterPro" id="IPR052411">
    <property type="entry name" value="c-mor_Regulatory_Protein"/>
</dbReference>
<protein>
    <submittedName>
        <fullName evidence="1">Uncharacterized protein</fullName>
    </submittedName>
</protein>